<dbReference type="InterPro" id="IPR043744">
    <property type="entry name" value="DUF5689"/>
</dbReference>
<reference evidence="3" key="1">
    <citation type="submission" date="2022-06" db="EMBL/GenBank/DDBJ databases">
        <title>Isolation of gut microbiota from human fecal samples.</title>
        <authorList>
            <person name="Pamer E.G."/>
            <person name="Barat B."/>
            <person name="Waligurski E."/>
            <person name="Medina S."/>
            <person name="Paddock L."/>
            <person name="Mostad J."/>
        </authorList>
    </citation>
    <scope>NUCLEOTIDE SEQUENCE</scope>
    <source>
        <strain evidence="3">DFI.6.22</strain>
    </source>
</reference>
<dbReference type="EMBL" id="JANGBQ010000011">
    <property type="protein sequence ID" value="MCQ5083010.1"/>
    <property type="molecule type" value="Genomic_DNA"/>
</dbReference>
<comment type="caution">
    <text evidence="3">The sequence shown here is derived from an EMBL/GenBank/DDBJ whole genome shotgun (WGS) entry which is preliminary data.</text>
</comment>
<name>A0AAJ1CH48_9BACT</name>
<feature type="domain" description="DUF5689" evidence="2">
    <location>
        <begin position="725"/>
        <end position="925"/>
    </location>
</feature>
<gene>
    <name evidence="3" type="ORF">NE651_08910</name>
</gene>
<dbReference type="Proteomes" id="UP001205035">
    <property type="component" value="Unassembled WGS sequence"/>
</dbReference>
<dbReference type="RefSeq" id="WP_256166326.1">
    <property type="nucleotide sequence ID" value="NZ_JANGBQ010000011.1"/>
</dbReference>
<dbReference type="AlphaFoldDB" id="A0AAJ1CH48"/>
<feature type="domain" description="DUF5689" evidence="2">
    <location>
        <begin position="36"/>
        <end position="137"/>
    </location>
</feature>
<dbReference type="Pfam" id="PF18942">
    <property type="entry name" value="DUF5689"/>
    <property type="match status" value="2"/>
</dbReference>
<organism evidence="3 4">
    <name type="scientific">Alistipes onderdonkii</name>
    <dbReference type="NCBI Taxonomy" id="328813"/>
    <lineage>
        <taxon>Bacteria</taxon>
        <taxon>Pseudomonadati</taxon>
        <taxon>Bacteroidota</taxon>
        <taxon>Bacteroidia</taxon>
        <taxon>Bacteroidales</taxon>
        <taxon>Rikenellaceae</taxon>
        <taxon>Alistipes</taxon>
    </lineage>
</organism>
<protein>
    <submittedName>
        <fullName evidence="3">DUF5689 domain-containing protein</fullName>
    </submittedName>
</protein>
<evidence type="ECO:0000259" key="2">
    <source>
        <dbReference type="Pfam" id="PF18942"/>
    </source>
</evidence>
<evidence type="ECO:0000256" key="1">
    <source>
        <dbReference type="SAM" id="MobiDB-lite"/>
    </source>
</evidence>
<feature type="compositionally biased region" description="Polar residues" evidence="1">
    <location>
        <begin position="63"/>
        <end position="85"/>
    </location>
</feature>
<accession>A0AAJ1CH48</accession>
<evidence type="ECO:0000313" key="3">
    <source>
        <dbReference type="EMBL" id="MCQ5083010.1"/>
    </source>
</evidence>
<feature type="region of interest" description="Disordered" evidence="1">
    <location>
        <begin position="63"/>
        <end position="87"/>
    </location>
</feature>
<sequence>MFERGDIVEVSLSDASAQLFSGLLQVSTHNEPMLVGQTEPLAPIAITADKVAQYESQYVKIENTQPEASESGTWNSDSNKGNVSMETKDGKSYKIRTLQTASYAQDAIPTDKSGSIAGIAGIYNGTLQILPCNGDDIQLAEARFTVQGNKATLAEVLEAGAGSAFEVEGVSVIAANEQGVLLQQDGARIYAFKGEAHDLAVGDVVTVSGKTESRNGLLQFGKGCSFTKTGHQDITQPQPAAFSATEIEAYMKNPEVEYVTYKGTVLVSGNYVNVEIDGTSVQGSLDYMSDDFKEKYNSHNVTITGWLFGSYKTYMYTIPVEVRDEGEFEEEVPDGAIFYSTFDKELSSQSFDTSSGWPYLDQFEGWINHKGSGIAAVTYDYSSMSVRTNQSSKGSLSLYDGSGKNNIFFSSVPTYFTIQKIAVTSQNLKLSFGAQRYAQGATNTFIKSDFVVRLSSDGQLWSQALDYDFGSVADEPGEWRLATADFTLPAGTSTLYIKFEAKMGSVNRIDDVLLIPGNGGQVIEFGKEEETPLSTIAQVLAGPIDDVYKVEGQVIGTHSKGFLVKDATGTILVFKKNHGMTVGDKVTVEGATSEYGGMKQFGETSELTKNGSGSFTQPTPTDFGAAQFDAYVNNPTIQYVKYEGNLSSYRDQIYQWHYNVAVEGTNVVGSIAYPNSDLNIENFVDRKVIITGYTVGVSGTDTKYLNTLTTSIEFAEQETMPDESQAITVKELNAKLATMNAGDALGELIAVKGYVAANNEGGNFYQLISLVDNTGEANTGIIIKGSDYTEKDLPVGTKVIVSLKYAKYDINNDLPQLRMATIFPTQEKVTMKVPQITVSQAGDYVGQYVTVKNLTPAANSTTWVVNKKTTSVNFTDDAELPMVARTTNHAVFANEAIAIKKADLSGIMEIYKGGYQIFPNSMEDVAGFKVE</sequence>
<evidence type="ECO:0000313" key="4">
    <source>
        <dbReference type="Proteomes" id="UP001205035"/>
    </source>
</evidence>
<proteinExistence type="predicted"/>